<evidence type="ECO:0000256" key="3">
    <source>
        <dbReference type="ARBA" id="ARBA00022475"/>
    </source>
</evidence>
<dbReference type="AlphaFoldDB" id="A0AAD6M9I9"/>
<comment type="caution">
    <text evidence="13">The sequence shown here is derived from an EMBL/GenBank/DDBJ whole genome shotgun (WGS) entry which is preliminary data.</text>
</comment>
<evidence type="ECO:0000256" key="9">
    <source>
        <dbReference type="ARBA" id="ARBA00023136"/>
    </source>
</evidence>
<dbReference type="SUPFAM" id="SSF52058">
    <property type="entry name" value="L domain-like"/>
    <property type="match status" value="1"/>
</dbReference>
<evidence type="ECO:0000256" key="10">
    <source>
        <dbReference type="ARBA" id="ARBA00023170"/>
    </source>
</evidence>
<dbReference type="EMBL" id="JAQIZT010000010">
    <property type="protein sequence ID" value="KAJ6981400.1"/>
    <property type="molecule type" value="Genomic_DNA"/>
</dbReference>
<evidence type="ECO:0000256" key="6">
    <source>
        <dbReference type="ARBA" id="ARBA00022729"/>
    </source>
</evidence>
<feature type="chain" id="PRO_5042067946" evidence="12">
    <location>
        <begin position="28"/>
        <end position="473"/>
    </location>
</feature>
<evidence type="ECO:0000256" key="4">
    <source>
        <dbReference type="ARBA" id="ARBA00022614"/>
    </source>
</evidence>
<proteinExistence type="inferred from homology"/>
<dbReference type="PANTHER" id="PTHR48063:SF29">
    <property type="entry name" value="LRR RECEPTOR-LIKE KINASE FAMILY PROTEIN"/>
    <property type="match status" value="1"/>
</dbReference>
<evidence type="ECO:0000256" key="5">
    <source>
        <dbReference type="ARBA" id="ARBA00022692"/>
    </source>
</evidence>
<dbReference type="SMART" id="SM00369">
    <property type="entry name" value="LRR_TYP"/>
    <property type="match status" value="4"/>
</dbReference>
<evidence type="ECO:0000313" key="14">
    <source>
        <dbReference type="Proteomes" id="UP001164929"/>
    </source>
</evidence>
<evidence type="ECO:0000256" key="1">
    <source>
        <dbReference type="ARBA" id="ARBA00004251"/>
    </source>
</evidence>
<dbReference type="InterPro" id="IPR003591">
    <property type="entry name" value="Leu-rich_rpt_typical-subtyp"/>
</dbReference>
<dbReference type="Gene3D" id="3.80.10.10">
    <property type="entry name" value="Ribonuclease Inhibitor"/>
    <property type="match status" value="4"/>
</dbReference>
<keyword evidence="7" id="KW-0677">Repeat</keyword>
<keyword evidence="5" id="KW-0812">Transmembrane</keyword>
<comment type="subcellular location">
    <subcellularLocation>
        <location evidence="1">Cell membrane</location>
        <topology evidence="1">Single-pass type I membrane protein</topology>
    </subcellularLocation>
</comment>
<keyword evidence="8" id="KW-1133">Transmembrane helix</keyword>
<keyword evidence="11" id="KW-0325">Glycoprotein</keyword>
<dbReference type="GO" id="GO:0005886">
    <property type="term" value="C:plasma membrane"/>
    <property type="evidence" value="ECO:0007669"/>
    <property type="project" value="UniProtKB-SubCell"/>
</dbReference>
<organism evidence="13 14">
    <name type="scientific">Populus alba x Populus x berolinensis</name>
    <dbReference type="NCBI Taxonomy" id="444605"/>
    <lineage>
        <taxon>Eukaryota</taxon>
        <taxon>Viridiplantae</taxon>
        <taxon>Streptophyta</taxon>
        <taxon>Embryophyta</taxon>
        <taxon>Tracheophyta</taxon>
        <taxon>Spermatophyta</taxon>
        <taxon>Magnoliopsida</taxon>
        <taxon>eudicotyledons</taxon>
        <taxon>Gunneridae</taxon>
        <taxon>Pentapetalae</taxon>
        <taxon>rosids</taxon>
        <taxon>fabids</taxon>
        <taxon>Malpighiales</taxon>
        <taxon>Salicaceae</taxon>
        <taxon>Saliceae</taxon>
        <taxon>Populus</taxon>
    </lineage>
</organism>
<keyword evidence="14" id="KW-1185">Reference proteome</keyword>
<dbReference type="InterPro" id="IPR001611">
    <property type="entry name" value="Leu-rich_rpt"/>
</dbReference>
<evidence type="ECO:0000256" key="8">
    <source>
        <dbReference type="ARBA" id="ARBA00022989"/>
    </source>
</evidence>
<dbReference type="InterPro" id="IPR032675">
    <property type="entry name" value="LRR_dom_sf"/>
</dbReference>
<dbReference type="Pfam" id="PF00560">
    <property type="entry name" value="LRR_1"/>
    <property type="match status" value="6"/>
</dbReference>
<evidence type="ECO:0000256" key="2">
    <source>
        <dbReference type="ARBA" id="ARBA00009592"/>
    </source>
</evidence>
<name>A0AAD6M9I9_9ROSI</name>
<reference evidence="13" key="1">
    <citation type="journal article" date="2023" name="Mol. Ecol. Resour.">
        <title>Chromosome-level genome assembly of a triploid poplar Populus alba 'Berolinensis'.</title>
        <authorList>
            <person name="Chen S."/>
            <person name="Yu Y."/>
            <person name="Wang X."/>
            <person name="Wang S."/>
            <person name="Zhang T."/>
            <person name="Zhou Y."/>
            <person name="He R."/>
            <person name="Meng N."/>
            <person name="Wang Y."/>
            <person name="Liu W."/>
            <person name="Liu Z."/>
            <person name="Liu J."/>
            <person name="Guo Q."/>
            <person name="Huang H."/>
            <person name="Sederoff R.R."/>
            <person name="Wang G."/>
            <person name="Qu G."/>
            <person name="Chen S."/>
        </authorList>
    </citation>
    <scope>NUCLEOTIDE SEQUENCE</scope>
    <source>
        <strain evidence="13">SC-2020</strain>
    </source>
</reference>
<sequence>MAKERTCFQLSFLIFLSLFSKFVSLEATKLSPNSSISNAAGCVELERKALLWFKQGLKDRTCCSEQTGHVIKLHLQNPYNSTFIDPGDSTELAGFKFSCLSGKISLSLLELKKLNHLDLSWNDFQGKTIPEYIGSLSELSYLDLSGASFSGLVPPHLGNLSNLRYLNLYSDSYQSSVIDNLRRNFPDSLPTTNLTALRILRLGFNNFSNFLPRWLSNISTLEVLDLSISGMKGPIDHISRRKLCKLQLLYLSNNDISGETVDLVAVLSGCGNKLSGQIPGSTGHFKQLRSRYLQSNSFSGSIPSSIGSLNDLETLDLSSNAMNGTIPDSIGQLSNQPKEFGNTWFFQIIFSGNINIPWEEMSLSHLDLSRNNLFGDIPDSSCFSPYLQVLKLFSNNFSGELSPSLQNCTGLILLDLEENRLSGSITEWVGDNLSILSALPRGNMFSGNIPEQLCRLRLPHLHILYLAHNHLSS</sequence>
<keyword evidence="4" id="KW-0433">Leucine-rich repeat</keyword>
<feature type="signal peptide" evidence="12">
    <location>
        <begin position="1"/>
        <end position="27"/>
    </location>
</feature>
<keyword evidence="3" id="KW-1003">Cell membrane</keyword>
<gene>
    <name evidence="13" type="ORF">NC653_024712</name>
</gene>
<dbReference type="PANTHER" id="PTHR48063">
    <property type="entry name" value="LRR RECEPTOR-LIKE KINASE"/>
    <property type="match status" value="1"/>
</dbReference>
<evidence type="ECO:0000313" key="13">
    <source>
        <dbReference type="EMBL" id="KAJ6981400.1"/>
    </source>
</evidence>
<keyword evidence="9" id="KW-0472">Membrane</keyword>
<protein>
    <submittedName>
        <fullName evidence="13">Uncharacterized protein</fullName>
    </submittedName>
</protein>
<evidence type="ECO:0000256" key="7">
    <source>
        <dbReference type="ARBA" id="ARBA00022737"/>
    </source>
</evidence>
<dbReference type="InterPro" id="IPR046956">
    <property type="entry name" value="RLP23-like"/>
</dbReference>
<keyword evidence="10" id="KW-0675">Receptor</keyword>
<evidence type="ECO:0000256" key="12">
    <source>
        <dbReference type="SAM" id="SignalP"/>
    </source>
</evidence>
<evidence type="ECO:0000256" key="11">
    <source>
        <dbReference type="ARBA" id="ARBA00023180"/>
    </source>
</evidence>
<accession>A0AAD6M9I9</accession>
<dbReference type="Proteomes" id="UP001164929">
    <property type="component" value="Chromosome 10"/>
</dbReference>
<keyword evidence="6 12" id="KW-0732">Signal</keyword>
<comment type="similarity">
    <text evidence="2">Belongs to the RLP family.</text>
</comment>